<accession>A0A5C6UEH5</accession>
<organism evidence="1 2">
    <name type="scientific">Sphingomonas ginsenosidivorax</name>
    <dbReference type="NCBI Taxonomy" id="862135"/>
    <lineage>
        <taxon>Bacteria</taxon>
        <taxon>Pseudomonadati</taxon>
        <taxon>Pseudomonadota</taxon>
        <taxon>Alphaproteobacteria</taxon>
        <taxon>Sphingomonadales</taxon>
        <taxon>Sphingomonadaceae</taxon>
        <taxon>Sphingomonas</taxon>
    </lineage>
</organism>
<dbReference type="AlphaFoldDB" id="A0A5C6UEH5"/>
<proteinExistence type="predicted"/>
<gene>
    <name evidence="1" type="ORF">FSB78_06480</name>
</gene>
<dbReference type="OrthoDB" id="7509779at2"/>
<evidence type="ECO:0000313" key="2">
    <source>
        <dbReference type="Proteomes" id="UP000321250"/>
    </source>
</evidence>
<sequence length="89" mass="9488">MTEATWGDATKTPDIDWTMSAALENVVRGGGDVPEVTNLRAAVVAWTTLDPEHRDKATLSPERPILLDGVAVPVFHGDAIAALVERLPA</sequence>
<dbReference type="Proteomes" id="UP000321250">
    <property type="component" value="Unassembled WGS sequence"/>
</dbReference>
<reference evidence="1 2" key="1">
    <citation type="journal article" date="2013" name="Antonie Van Leeuwenhoek">
        <title>Sphingomonas ginsenosidivorax sp. nov., with the ability to transform ginsenosides.</title>
        <authorList>
            <person name="Jin X.F."/>
            <person name="Kim J.K."/>
            <person name="Liu Q.M."/>
            <person name="Kang M.S."/>
            <person name="He D."/>
            <person name="Jin F.X."/>
            <person name="Kim S.C."/>
            <person name="Im W.T."/>
        </authorList>
    </citation>
    <scope>NUCLEOTIDE SEQUENCE [LARGE SCALE GENOMIC DNA]</scope>
    <source>
        <strain evidence="1 2">KHI67</strain>
    </source>
</reference>
<comment type="caution">
    <text evidence="1">The sequence shown here is derived from an EMBL/GenBank/DDBJ whole genome shotgun (WGS) entry which is preliminary data.</text>
</comment>
<keyword evidence="2" id="KW-1185">Reference proteome</keyword>
<name>A0A5C6UEH5_9SPHN</name>
<protein>
    <submittedName>
        <fullName evidence="1">Uncharacterized protein</fullName>
    </submittedName>
</protein>
<dbReference type="RefSeq" id="WP_147081049.1">
    <property type="nucleotide sequence ID" value="NZ_VOQR01000001.1"/>
</dbReference>
<dbReference type="EMBL" id="VOQR01000001">
    <property type="protein sequence ID" value="TXC70621.1"/>
    <property type="molecule type" value="Genomic_DNA"/>
</dbReference>
<evidence type="ECO:0000313" key="1">
    <source>
        <dbReference type="EMBL" id="TXC70621.1"/>
    </source>
</evidence>